<comment type="subcellular location">
    <subcellularLocation>
        <location evidence="1">Nucleus</location>
    </subcellularLocation>
</comment>
<reference evidence="11 12" key="1">
    <citation type="journal article" date="2020" name="Nat. Food">
        <title>A phased Vanilla planifolia genome enables genetic improvement of flavour and production.</title>
        <authorList>
            <person name="Hasing T."/>
            <person name="Tang H."/>
            <person name="Brym M."/>
            <person name="Khazi F."/>
            <person name="Huang T."/>
            <person name="Chambers A.H."/>
        </authorList>
    </citation>
    <scope>NUCLEOTIDE SEQUENCE [LARGE SCALE GENOMIC DNA]</scope>
    <source>
        <tissue evidence="11">Leaf</tissue>
    </source>
</reference>
<dbReference type="InterPro" id="IPR036388">
    <property type="entry name" value="WH-like_DNA-bd_sf"/>
</dbReference>
<dbReference type="FunFam" id="1.10.10.10:FF:000037">
    <property type="entry name" value="Heat stress transcription factor B-4"/>
    <property type="match status" value="1"/>
</dbReference>
<dbReference type="Proteomes" id="UP000639772">
    <property type="component" value="Chromosome 11"/>
</dbReference>
<protein>
    <recommendedName>
        <fullName evidence="10">HSF-type DNA-binding domain-containing protein</fullName>
    </recommendedName>
</protein>
<evidence type="ECO:0000256" key="2">
    <source>
        <dbReference type="ARBA" id="ARBA00011233"/>
    </source>
</evidence>
<evidence type="ECO:0000313" key="12">
    <source>
        <dbReference type="Proteomes" id="UP000639772"/>
    </source>
</evidence>
<dbReference type="SMART" id="SM00415">
    <property type="entry name" value="HSF"/>
    <property type="match status" value="1"/>
</dbReference>
<proteinExistence type="inferred from homology"/>
<evidence type="ECO:0000256" key="8">
    <source>
        <dbReference type="ARBA" id="ARBA00023242"/>
    </source>
</evidence>
<feature type="domain" description="HSF-type DNA-binding" evidence="10">
    <location>
        <begin position="8"/>
        <end position="109"/>
    </location>
</feature>
<keyword evidence="6" id="KW-0238">DNA-binding</keyword>
<evidence type="ECO:0000256" key="6">
    <source>
        <dbReference type="ARBA" id="ARBA00023125"/>
    </source>
</evidence>
<evidence type="ECO:0000256" key="5">
    <source>
        <dbReference type="ARBA" id="ARBA00023016"/>
    </source>
</evidence>
<dbReference type="EMBL" id="JADCNM010000011">
    <property type="protein sequence ID" value="KAG0462424.1"/>
    <property type="molecule type" value="Genomic_DNA"/>
</dbReference>
<keyword evidence="5" id="KW-0346">Stress response</keyword>
<keyword evidence="4" id="KW-0805">Transcription regulation</keyword>
<dbReference type="Pfam" id="PF00447">
    <property type="entry name" value="HSF_DNA-bind"/>
    <property type="match status" value="1"/>
</dbReference>
<name>A0A835PYW8_VANPL</name>
<dbReference type="Gene3D" id="1.10.10.10">
    <property type="entry name" value="Winged helix-like DNA-binding domain superfamily/Winged helix DNA-binding domain"/>
    <property type="match status" value="1"/>
</dbReference>
<comment type="subunit">
    <text evidence="2">Homotrimer.</text>
</comment>
<accession>A0A835PYW8</accession>
<dbReference type="AlphaFoldDB" id="A0A835PYW8"/>
<evidence type="ECO:0000256" key="7">
    <source>
        <dbReference type="ARBA" id="ARBA00023163"/>
    </source>
</evidence>
<evidence type="ECO:0000256" key="1">
    <source>
        <dbReference type="ARBA" id="ARBA00004123"/>
    </source>
</evidence>
<evidence type="ECO:0000256" key="9">
    <source>
        <dbReference type="RuleBase" id="RU004020"/>
    </source>
</evidence>
<sequence>MEGLQDTGPPPFLTKIYDIVDDVSTDRVVSWSAANNSFVVWDAHSFAMDLLPKQFKHNNFSSFVRQLNTYFFHVFYIVNKFKNRYSGTITMFEVNGTYATSKKDNVQCEKIFA</sequence>
<dbReference type="InterPro" id="IPR000232">
    <property type="entry name" value="HSF_DNA-bd"/>
</dbReference>
<comment type="caution">
    <text evidence="11">The sequence shown here is derived from an EMBL/GenBank/DDBJ whole genome shotgun (WGS) entry which is preliminary data.</text>
</comment>
<dbReference type="InterPro" id="IPR036390">
    <property type="entry name" value="WH_DNA-bd_sf"/>
</dbReference>
<dbReference type="GO" id="GO:0034605">
    <property type="term" value="P:cellular response to heat"/>
    <property type="evidence" value="ECO:0007669"/>
    <property type="project" value="TreeGrafter"/>
</dbReference>
<dbReference type="GO" id="GO:0006357">
    <property type="term" value="P:regulation of transcription by RNA polymerase II"/>
    <property type="evidence" value="ECO:0007669"/>
    <property type="project" value="TreeGrafter"/>
</dbReference>
<evidence type="ECO:0000259" key="10">
    <source>
        <dbReference type="SMART" id="SM00415"/>
    </source>
</evidence>
<dbReference type="PANTHER" id="PTHR10015">
    <property type="entry name" value="HEAT SHOCK TRANSCRIPTION FACTOR"/>
    <property type="match status" value="1"/>
</dbReference>
<comment type="similarity">
    <text evidence="9">Belongs to the HSF family.</text>
</comment>
<dbReference type="PANTHER" id="PTHR10015:SF322">
    <property type="entry name" value="HEAT STRESS TRANSCRIPTION FACTOR A-7A"/>
    <property type="match status" value="1"/>
</dbReference>
<keyword evidence="7" id="KW-0804">Transcription</keyword>
<evidence type="ECO:0000256" key="4">
    <source>
        <dbReference type="ARBA" id="ARBA00023015"/>
    </source>
</evidence>
<dbReference type="OrthoDB" id="60033at2759"/>
<gene>
    <name evidence="11" type="ORF">HPP92_020900</name>
</gene>
<evidence type="ECO:0000313" key="11">
    <source>
        <dbReference type="EMBL" id="KAG0462424.1"/>
    </source>
</evidence>
<dbReference type="GO" id="GO:0005634">
    <property type="term" value="C:nucleus"/>
    <property type="evidence" value="ECO:0007669"/>
    <property type="project" value="UniProtKB-SubCell"/>
</dbReference>
<organism evidence="11 12">
    <name type="scientific">Vanilla planifolia</name>
    <name type="common">Vanilla</name>
    <dbReference type="NCBI Taxonomy" id="51239"/>
    <lineage>
        <taxon>Eukaryota</taxon>
        <taxon>Viridiplantae</taxon>
        <taxon>Streptophyta</taxon>
        <taxon>Embryophyta</taxon>
        <taxon>Tracheophyta</taxon>
        <taxon>Spermatophyta</taxon>
        <taxon>Magnoliopsida</taxon>
        <taxon>Liliopsida</taxon>
        <taxon>Asparagales</taxon>
        <taxon>Orchidaceae</taxon>
        <taxon>Vanilloideae</taxon>
        <taxon>Vanilleae</taxon>
        <taxon>Vanilla</taxon>
    </lineage>
</organism>
<dbReference type="PRINTS" id="PR00056">
    <property type="entry name" value="HSFDOMAIN"/>
</dbReference>
<keyword evidence="3" id="KW-0597">Phosphoprotein</keyword>
<dbReference type="GO" id="GO:0003700">
    <property type="term" value="F:DNA-binding transcription factor activity"/>
    <property type="evidence" value="ECO:0007669"/>
    <property type="project" value="InterPro"/>
</dbReference>
<keyword evidence="8" id="KW-0539">Nucleus</keyword>
<dbReference type="SUPFAM" id="SSF46785">
    <property type="entry name" value="Winged helix' DNA-binding domain"/>
    <property type="match status" value="1"/>
</dbReference>
<dbReference type="GO" id="GO:0000978">
    <property type="term" value="F:RNA polymerase II cis-regulatory region sequence-specific DNA binding"/>
    <property type="evidence" value="ECO:0007669"/>
    <property type="project" value="TreeGrafter"/>
</dbReference>
<evidence type="ECO:0000256" key="3">
    <source>
        <dbReference type="ARBA" id="ARBA00022553"/>
    </source>
</evidence>